<proteinExistence type="inferred from homology"/>
<evidence type="ECO:0000256" key="5">
    <source>
        <dbReference type="ARBA" id="ARBA00022857"/>
    </source>
</evidence>
<keyword evidence="4" id="KW-0276">Fatty acid metabolism</keyword>
<keyword evidence="8" id="KW-0275">Fatty acid biosynthesis</keyword>
<dbReference type="InterPro" id="IPR036291">
    <property type="entry name" value="NAD(P)-bd_dom_sf"/>
</dbReference>
<dbReference type="InterPro" id="IPR020904">
    <property type="entry name" value="Sc_DH/Rdtase_CS"/>
</dbReference>
<dbReference type="EMBL" id="JNFP01000015">
    <property type="protein sequence ID" value="KIA64201.1"/>
    <property type="molecule type" value="Genomic_DNA"/>
</dbReference>
<keyword evidence="6" id="KW-0560">Oxidoreductase</keyword>
<evidence type="ECO:0000259" key="9">
    <source>
        <dbReference type="SMART" id="SM00822"/>
    </source>
</evidence>
<evidence type="ECO:0000256" key="4">
    <source>
        <dbReference type="ARBA" id="ARBA00022832"/>
    </source>
</evidence>
<dbReference type="Proteomes" id="UP000031364">
    <property type="component" value="Unassembled WGS sequence"/>
</dbReference>
<reference evidence="10 11" key="1">
    <citation type="journal article" date="2014" name="Int. J. Syst. Evol. Microbiol.">
        <title>Nocardia vulneris sp. nov., isolated from wounds of human patients in North America.</title>
        <authorList>
            <person name="Lasker B.A."/>
            <person name="Bell M."/>
            <person name="Klenk H.P."/>
            <person name="Sproer C."/>
            <person name="Schumann C."/>
            <person name="Schumann P."/>
            <person name="Brown J.M."/>
        </authorList>
    </citation>
    <scope>NUCLEOTIDE SEQUENCE [LARGE SCALE GENOMIC DNA]</scope>
    <source>
        <strain evidence="10 11">W9851</strain>
    </source>
</reference>
<dbReference type="Gene3D" id="3.40.50.720">
    <property type="entry name" value="NAD(P)-binding Rossmann-like Domain"/>
    <property type="match status" value="1"/>
</dbReference>
<feature type="domain" description="Ketoreductase" evidence="9">
    <location>
        <begin position="10"/>
        <end position="193"/>
    </location>
</feature>
<keyword evidence="7" id="KW-0443">Lipid metabolism</keyword>
<comment type="similarity">
    <text evidence="2">Belongs to the short-chain dehydrogenases/reductases (SDR) family.</text>
</comment>
<evidence type="ECO:0000256" key="8">
    <source>
        <dbReference type="ARBA" id="ARBA00023160"/>
    </source>
</evidence>
<dbReference type="SUPFAM" id="SSF51735">
    <property type="entry name" value="NAD(P)-binding Rossmann-fold domains"/>
    <property type="match status" value="1"/>
</dbReference>
<evidence type="ECO:0000256" key="3">
    <source>
        <dbReference type="ARBA" id="ARBA00022516"/>
    </source>
</evidence>
<comment type="caution">
    <text evidence="10">The sequence shown here is derived from an EMBL/GenBank/DDBJ whole genome shotgun (WGS) entry which is preliminary data.</text>
</comment>
<keyword evidence="3" id="KW-0444">Lipid biosynthesis</keyword>
<dbReference type="Pfam" id="PF00106">
    <property type="entry name" value="adh_short"/>
    <property type="match status" value="1"/>
</dbReference>
<dbReference type="RefSeq" id="WP_043670076.1">
    <property type="nucleotide sequence ID" value="NZ_BDCI01000017.1"/>
</dbReference>
<dbReference type="PRINTS" id="PR00081">
    <property type="entry name" value="GDHRDH"/>
</dbReference>
<dbReference type="InterPro" id="IPR002347">
    <property type="entry name" value="SDR_fam"/>
</dbReference>
<evidence type="ECO:0000256" key="1">
    <source>
        <dbReference type="ARBA" id="ARBA00005194"/>
    </source>
</evidence>
<evidence type="ECO:0000313" key="11">
    <source>
        <dbReference type="Proteomes" id="UP000031364"/>
    </source>
</evidence>
<dbReference type="PANTHER" id="PTHR43086">
    <property type="entry name" value="VERY-LONG-CHAIN 3-OXOOACYL-COA REDUCTASE"/>
    <property type="match status" value="1"/>
</dbReference>
<name>A0ABR4ZFY3_9NOCA</name>
<keyword evidence="5" id="KW-0521">NADP</keyword>
<evidence type="ECO:0000313" key="10">
    <source>
        <dbReference type="EMBL" id="KIA64201.1"/>
    </source>
</evidence>
<dbReference type="InterPro" id="IPR057326">
    <property type="entry name" value="KR_dom"/>
</dbReference>
<protein>
    <submittedName>
        <fullName evidence="10">Ketoacyl reductase</fullName>
    </submittedName>
</protein>
<evidence type="ECO:0000256" key="6">
    <source>
        <dbReference type="ARBA" id="ARBA00023002"/>
    </source>
</evidence>
<dbReference type="PROSITE" id="PS00061">
    <property type="entry name" value="ADH_SHORT"/>
    <property type="match status" value="1"/>
</dbReference>
<dbReference type="PANTHER" id="PTHR43086:SF2">
    <property type="entry name" value="HYDROXYSTEROID DEHYDROGENASE-LIKE PROTEIN 1"/>
    <property type="match status" value="1"/>
</dbReference>
<dbReference type="SMART" id="SM00822">
    <property type="entry name" value="PKS_KR"/>
    <property type="match status" value="1"/>
</dbReference>
<accession>A0ABR4ZFY3</accession>
<organism evidence="10 11">
    <name type="scientific">Nocardia vulneris</name>
    <dbReference type="NCBI Taxonomy" id="1141657"/>
    <lineage>
        <taxon>Bacteria</taxon>
        <taxon>Bacillati</taxon>
        <taxon>Actinomycetota</taxon>
        <taxon>Actinomycetes</taxon>
        <taxon>Mycobacteriales</taxon>
        <taxon>Nocardiaceae</taxon>
        <taxon>Nocardia</taxon>
    </lineage>
</organism>
<evidence type="ECO:0000256" key="7">
    <source>
        <dbReference type="ARBA" id="ARBA00023098"/>
    </source>
</evidence>
<comment type="pathway">
    <text evidence="1">Lipid metabolism; fatty acid biosynthesis.</text>
</comment>
<evidence type="ECO:0000256" key="2">
    <source>
        <dbReference type="ARBA" id="ARBA00006484"/>
    </source>
</evidence>
<sequence length="266" mass="27835">MSLPAPTPTARAVVTGASSGIGEALAEGLARQGHSLILVARRADRLRALADRLSGSYRVEAEIRAVDLSDRDARAKLCAELSEREITVLCNNAGFATYGELAQADPARERQQVELNCVAVHDLTLAVLPGMVRRDAGAILITGSTAGNQPGPGNATYAAGKAFANTLAESLHGELAGTGVRCTLLAPGPVRTEYAAVAEVPKLDTMLPALCWVSAEQAAAEALSGMADGRRRVVPGVFAKVQTIGGQYTPRALISPIVRAVYRRVQ</sequence>
<keyword evidence="11" id="KW-1185">Reference proteome</keyword>
<dbReference type="PIRSF" id="PIRSF000126">
    <property type="entry name" value="11-beta-HSD1"/>
    <property type="match status" value="1"/>
</dbReference>
<gene>
    <name evidence="10" type="ORF">FG87_14655</name>
</gene>